<reference evidence="1" key="1">
    <citation type="journal article" date="2007" name="Science">
        <title>Draft genome of the filarial nematode parasite Brugia malayi.</title>
        <authorList>
            <person name="Ghedin E."/>
            <person name="Wang S."/>
            <person name="Spiro D."/>
            <person name="Caler E."/>
            <person name="Zhao Q."/>
            <person name="Crabtree J."/>
            <person name="Allen J.E."/>
            <person name="Delcher A.L."/>
            <person name="Guiliano D.B."/>
            <person name="Miranda-Saavedra D."/>
            <person name="Angiuoli S.V."/>
            <person name="Creasy T."/>
            <person name="Amedeo P."/>
            <person name="Haas B."/>
            <person name="El-Sayed N.M."/>
            <person name="Wortman J.R."/>
            <person name="Feldblyum T."/>
            <person name="Tallon L."/>
            <person name="Schatz M."/>
            <person name="Shumway M."/>
            <person name="Koo H."/>
            <person name="Salzberg S.L."/>
            <person name="Schobel S."/>
            <person name="Pertea M."/>
            <person name="Pop M."/>
            <person name="White O."/>
            <person name="Barton G.J."/>
            <person name="Carlow C.K."/>
            <person name="Crawford M.J."/>
            <person name="Daub J."/>
            <person name="Dimmic M.W."/>
            <person name="Estes C.F."/>
            <person name="Foster J.M."/>
            <person name="Ganatra M."/>
            <person name="Gregory W.F."/>
            <person name="Johnson N.M."/>
            <person name="Jin J."/>
            <person name="Komuniecki R."/>
            <person name="Korf I."/>
            <person name="Kumar S."/>
            <person name="Laney S."/>
            <person name="Li B.W."/>
            <person name="Li W."/>
            <person name="Lindblom T.H."/>
            <person name="Lustigman S."/>
            <person name="Ma D."/>
            <person name="Maina C.V."/>
            <person name="Martin D.M."/>
            <person name="McCarter J.P."/>
            <person name="McReynolds L."/>
            <person name="Mitreva M."/>
            <person name="Nutman T.B."/>
            <person name="Parkinson J."/>
            <person name="Peregrin-Alvarez J.M."/>
            <person name="Poole C."/>
            <person name="Ren Q."/>
            <person name="Saunders L."/>
            <person name="Sluder A.E."/>
            <person name="Smith K."/>
            <person name="Stanke M."/>
            <person name="Unnasch T.R."/>
            <person name="Ware J."/>
            <person name="Wei A.D."/>
            <person name="Weil G."/>
            <person name="Williams D.J."/>
            <person name="Zhang Y."/>
            <person name="Williams S.A."/>
            <person name="Fraser-Liggett C."/>
            <person name="Slatko B."/>
            <person name="Blaxter M.L."/>
            <person name="Scott A.L."/>
        </authorList>
    </citation>
    <scope>NUCLEOTIDE SEQUENCE</scope>
    <source>
        <strain evidence="1">FR3</strain>
    </source>
</reference>
<evidence type="ECO:0000313" key="1">
    <source>
        <dbReference type="EMBL" id="CDP93226.1"/>
    </source>
</evidence>
<accession>A0A1I9G0V7</accession>
<sequence>MKSFQTWNLLLKITPKPKLKFFRDPKLAKTLKNDYIPESSGCLTTLKRYG</sequence>
<name>A0A1I9G0V7_BRUMA</name>
<protein>
    <submittedName>
        <fullName evidence="1">Bm13052</fullName>
    </submittedName>
</protein>
<organism evidence="1">
    <name type="scientific">Brugia malayi</name>
    <name type="common">Filarial nematode worm</name>
    <dbReference type="NCBI Taxonomy" id="6279"/>
    <lineage>
        <taxon>Eukaryota</taxon>
        <taxon>Metazoa</taxon>
        <taxon>Ecdysozoa</taxon>
        <taxon>Nematoda</taxon>
        <taxon>Chromadorea</taxon>
        <taxon>Rhabditida</taxon>
        <taxon>Spirurina</taxon>
        <taxon>Spiruromorpha</taxon>
        <taxon>Filarioidea</taxon>
        <taxon>Onchocercidae</taxon>
        <taxon>Brugia</taxon>
    </lineage>
</organism>
<dbReference type="AlphaFoldDB" id="A0A1I9G0V7"/>
<reference evidence="1" key="2">
    <citation type="submission" date="2012-12" db="EMBL/GenBank/DDBJ databases">
        <authorList>
            <consortium name="WormBase Consortium"/>
            <person name="Ghedin E."/>
            <person name="Paulini M."/>
        </authorList>
    </citation>
    <scope>NUCLEOTIDE SEQUENCE</scope>
    <source>
        <strain evidence="1">FR3</strain>
    </source>
</reference>
<gene>
    <name evidence="1" type="primary">Bm13052</name>
    <name evidence="1" type="ORF">BM_Bm13052</name>
</gene>
<proteinExistence type="predicted"/>
<dbReference type="EMBL" id="LN856867">
    <property type="protein sequence ID" value="CDP93226.1"/>
    <property type="molecule type" value="Genomic_DNA"/>
</dbReference>